<feature type="transmembrane region" description="Helical" evidence="7">
    <location>
        <begin position="611"/>
        <end position="634"/>
    </location>
</feature>
<feature type="transmembrane region" description="Helical" evidence="7">
    <location>
        <begin position="568"/>
        <end position="590"/>
    </location>
</feature>
<reference evidence="8 9" key="1">
    <citation type="submission" date="2016-10" db="EMBL/GenBank/DDBJ databases">
        <authorList>
            <person name="de Groot N.N."/>
        </authorList>
    </citation>
    <scope>NUCLEOTIDE SEQUENCE [LARGE SCALE GENOMIC DNA]</scope>
    <source>
        <strain evidence="8 9">DSM 44892</strain>
    </source>
</reference>
<evidence type="ECO:0000256" key="5">
    <source>
        <dbReference type="ARBA" id="ARBA00023136"/>
    </source>
</evidence>
<dbReference type="Pfam" id="PF03176">
    <property type="entry name" value="MMPL"/>
    <property type="match status" value="2"/>
</dbReference>
<proteinExistence type="predicted"/>
<keyword evidence="4 7" id="KW-1133">Transmembrane helix</keyword>
<dbReference type="PANTHER" id="PTHR33406">
    <property type="entry name" value="MEMBRANE PROTEIN MJ1562-RELATED"/>
    <property type="match status" value="1"/>
</dbReference>
<dbReference type="PROSITE" id="PS50156">
    <property type="entry name" value="SSD"/>
    <property type="match status" value="1"/>
</dbReference>
<evidence type="ECO:0000256" key="2">
    <source>
        <dbReference type="ARBA" id="ARBA00022475"/>
    </source>
</evidence>
<feature type="compositionally biased region" description="Basic and acidic residues" evidence="6">
    <location>
        <begin position="693"/>
        <end position="705"/>
    </location>
</feature>
<evidence type="ECO:0000256" key="6">
    <source>
        <dbReference type="SAM" id="MobiDB-lite"/>
    </source>
</evidence>
<keyword evidence="5 7" id="KW-0472">Membrane</keyword>
<dbReference type="Gene3D" id="1.20.1640.10">
    <property type="entry name" value="Multidrug efflux transporter AcrB transmembrane domain"/>
    <property type="match status" value="2"/>
</dbReference>
<organism evidence="8 9">
    <name type="scientific">Rhodococcus triatomae</name>
    <dbReference type="NCBI Taxonomy" id="300028"/>
    <lineage>
        <taxon>Bacteria</taxon>
        <taxon>Bacillati</taxon>
        <taxon>Actinomycetota</taxon>
        <taxon>Actinomycetes</taxon>
        <taxon>Mycobacteriales</taxon>
        <taxon>Nocardiaceae</taxon>
        <taxon>Rhodococcus</taxon>
    </lineage>
</organism>
<dbReference type="RefSeq" id="WP_083342800.1">
    <property type="nucleotide sequence ID" value="NZ_CP048813.1"/>
</dbReference>
<dbReference type="EMBL" id="FNDN01000001">
    <property type="protein sequence ID" value="SDH22325.1"/>
    <property type="molecule type" value="Genomic_DNA"/>
</dbReference>
<comment type="subcellular location">
    <subcellularLocation>
        <location evidence="1">Cell membrane</location>
        <topology evidence="1">Multi-pass membrane protein</topology>
    </subcellularLocation>
</comment>
<feature type="transmembrane region" description="Helical" evidence="7">
    <location>
        <begin position="355"/>
        <end position="373"/>
    </location>
</feature>
<evidence type="ECO:0000313" key="8">
    <source>
        <dbReference type="EMBL" id="SDH22325.1"/>
    </source>
</evidence>
<evidence type="ECO:0000313" key="9">
    <source>
        <dbReference type="Proteomes" id="UP000183263"/>
    </source>
</evidence>
<feature type="transmembrane region" description="Helical" evidence="7">
    <location>
        <begin position="502"/>
        <end position="521"/>
    </location>
</feature>
<sequence length="716" mass="74163">MSALLARVGRFAADHPWRVIVTWVALLFVVFGAVAAVGGETRDDYTIEGIPAQLGTDLLTERFPETSGADARVVLHSSDGAVDRGVVSEVSERLRAMPGAAQVTPPRVSGDGSITLIGVFYDIPVTDFTGSEGVDALEAAANPATEQGIHVAFGGQVPENISKPSGIAEAVGITVALVILLFAFGSVVAAGLPIAVALIGVGIGTGLIMLLAGFSTVSTLAPTIATMVGIGVGIDYALLLVTRYVEGLRAGMPAPEAVAAANSTAGVSVVFAGTTVLVSLLGLRLAGLPMFESFGYATFAMVGVVMLTSVTLVPALCALAGPRVLGRASARLRSRPDTGPTLTYRWAVRVSRHPLLWMLAALGLLLLLAAPVLDLRTWPQDAGSQPESNTARQAYDLVHDGFGPGANGPLAVAVDLEQVPASQLSALSTTLGADPGVAGVAPALVNPDGTAALILVEPTTGPSDPESTELLGRIRGELPEGVHVTGLTATFADISDRLSERLWLVIGFVVAVSVVLLTIVFRAPLVAVKAAAMNLLSVAASYGVLVAVFQWGWGAQLLGLPHAVPVSSWVPILLFTILFGLSMDYEVFLLSRVRERWLVTGDPRSSVVEGLASTGRVVTCAAAIMIAVFAGFALDPDVTVKMMGVGLATAVFIDATIVRMVLVPSTMYLLGGANWWLPAWLGPTRPTPPNRDGAVRDGHDAREPRPVTTTAPPPPG</sequence>
<name>A0A1G8AMW0_9NOCA</name>
<evidence type="ECO:0000256" key="7">
    <source>
        <dbReference type="SAM" id="Phobius"/>
    </source>
</evidence>
<evidence type="ECO:0000256" key="1">
    <source>
        <dbReference type="ARBA" id="ARBA00004651"/>
    </source>
</evidence>
<keyword evidence="9" id="KW-1185">Reference proteome</keyword>
<dbReference type="InterPro" id="IPR000731">
    <property type="entry name" value="SSD"/>
</dbReference>
<keyword evidence="2" id="KW-1003">Cell membrane</keyword>
<feature type="transmembrane region" description="Helical" evidence="7">
    <location>
        <begin position="20"/>
        <end position="39"/>
    </location>
</feature>
<dbReference type="PANTHER" id="PTHR33406:SF13">
    <property type="entry name" value="MEMBRANE PROTEIN YDFJ"/>
    <property type="match status" value="1"/>
</dbReference>
<dbReference type="SUPFAM" id="SSF82866">
    <property type="entry name" value="Multidrug efflux transporter AcrB transmembrane domain"/>
    <property type="match status" value="2"/>
</dbReference>
<feature type="transmembrane region" description="Helical" evidence="7">
    <location>
        <begin position="194"/>
        <end position="214"/>
    </location>
</feature>
<evidence type="ECO:0000256" key="3">
    <source>
        <dbReference type="ARBA" id="ARBA00022692"/>
    </source>
</evidence>
<dbReference type="GO" id="GO:0005886">
    <property type="term" value="C:plasma membrane"/>
    <property type="evidence" value="ECO:0007669"/>
    <property type="project" value="UniProtKB-SubCell"/>
</dbReference>
<evidence type="ECO:0000256" key="4">
    <source>
        <dbReference type="ARBA" id="ARBA00022989"/>
    </source>
</evidence>
<feature type="transmembrane region" description="Helical" evidence="7">
    <location>
        <begin position="533"/>
        <end position="553"/>
    </location>
</feature>
<feature type="transmembrane region" description="Helical" evidence="7">
    <location>
        <begin position="640"/>
        <end position="662"/>
    </location>
</feature>
<feature type="transmembrane region" description="Helical" evidence="7">
    <location>
        <begin position="220"/>
        <end position="245"/>
    </location>
</feature>
<protein>
    <submittedName>
        <fullName evidence="8">Putative drug exporter of the RND superfamily</fullName>
    </submittedName>
</protein>
<gene>
    <name evidence="8" type="ORF">SAMN05444695_101483</name>
</gene>
<feature type="transmembrane region" description="Helical" evidence="7">
    <location>
        <begin position="257"/>
        <end position="282"/>
    </location>
</feature>
<dbReference type="OrthoDB" id="7051771at2"/>
<dbReference type="InterPro" id="IPR050545">
    <property type="entry name" value="Mycobact_MmpL"/>
</dbReference>
<feature type="transmembrane region" description="Helical" evidence="7">
    <location>
        <begin position="294"/>
        <end position="321"/>
    </location>
</feature>
<dbReference type="Proteomes" id="UP000183263">
    <property type="component" value="Unassembled WGS sequence"/>
</dbReference>
<dbReference type="InterPro" id="IPR004869">
    <property type="entry name" value="MMPL_dom"/>
</dbReference>
<dbReference type="AlphaFoldDB" id="A0A1G8AMW0"/>
<accession>A0A1G8AMW0</accession>
<feature type="transmembrane region" description="Helical" evidence="7">
    <location>
        <begin position="167"/>
        <end position="187"/>
    </location>
</feature>
<keyword evidence="3 7" id="KW-0812">Transmembrane</keyword>
<feature type="region of interest" description="Disordered" evidence="6">
    <location>
        <begin position="687"/>
        <end position="716"/>
    </location>
</feature>